<name>A0ABS3DA24_9BACT</name>
<feature type="transmembrane region" description="Helical" evidence="2">
    <location>
        <begin position="12"/>
        <end position="31"/>
    </location>
</feature>
<evidence type="ECO:0000313" key="5">
    <source>
        <dbReference type="Proteomes" id="UP000664052"/>
    </source>
</evidence>
<dbReference type="Proteomes" id="UP000664052">
    <property type="component" value="Unassembled WGS sequence"/>
</dbReference>
<feature type="compositionally biased region" description="Basic and acidic residues" evidence="1">
    <location>
        <begin position="479"/>
        <end position="499"/>
    </location>
</feature>
<reference evidence="4 5" key="1">
    <citation type="submission" date="2021-02" db="EMBL/GenBank/DDBJ databases">
        <title>De Novo genome assembly of isolated myxobacteria.</title>
        <authorList>
            <person name="Stevens D.C."/>
        </authorList>
    </citation>
    <scope>NUCLEOTIDE SEQUENCE [LARGE SCALE GENOMIC DNA]</scope>
    <source>
        <strain evidence="4 5">ATCC 29039</strain>
    </source>
</reference>
<evidence type="ECO:0000256" key="2">
    <source>
        <dbReference type="SAM" id="Phobius"/>
    </source>
</evidence>
<dbReference type="InterPro" id="IPR052173">
    <property type="entry name" value="Beta-lactam_resp_regulator"/>
</dbReference>
<dbReference type="Gene3D" id="3.30.2010.10">
    <property type="entry name" value="Metalloproteases ('zincins'), catalytic domain"/>
    <property type="match status" value="1"/>
</dbReference>
<keyword evidence="2" id="KW-0812">Transmembrane</keyword>
<dbReference type="RefSeq" id="WP_207051338.1">
    <property type="nucleotide sequence ID" value="NZ_JAFIMU010000007.1"/>
</dbReference>
<dbReference type="CDD" id="cd07341">
    <property type="entry name" value="M56_BlaR1_MecR1_like"/>
    <property type="match status" value="1"/>
</dbReference>
<organism evidence="4 5">
    <name type="scientific">Corallococcus macrosporus</name>
    <dbReference type="NCBI Taxonomy" id="35"/>
    <lineage>
        <taxon>Bacteria</taxon>
        <taxon>Pseudomonadati</taxon>
        <taxon>Myxococcota</taxon>
        <taxon>Myxococcia</taxon>
        <taxon>Myxococcales</taxon>
        <taxon>Cystobacterineae</taxon>
        <taxon>Myxococcaceae</taxon>
        <taxon>Corallococcus</taxon>
    </lineage>
</organism>
<feature type="region of interest" description="Disordered" evidence="1">
    <location>
        <begin position="466"/>
        <end position="499"/>
    </location>
</feature>
<gene>
    <name evidence="4" type="ORF">JYK02_13540</name>
</gene>
<protein>
    <submittedName>
        <fullName evidence="4">M56 family metallopeptidase</fullName>
    </submittedName>
</protein>
<dbReference type="EMBL" id="JAFIMU010000007">
    <property type="protein sequence ID" value="MBN8228529.1"/>
    <property type="molecule type" value="Genomic_DNA"/>
</dbReference>
<evidence type="ECO:0000313" key="4">
    <source>
        <dbReference type="EMBL" id="MBN8228529.1"/>
    </source>
</evidence>
<evidence type="ECO:0000256" key="1">
    <source>
        <dbReference type="SAM" id="MobiDB-lite"/>
    </source>
</evidence>
<feature type="compositionally biased region" description="Pro residues" evidence="1">
    <location>
        <begin position="466"/>
        <end position="478"/>
    </location>
</feature>
<feature type="domain" description="Peptidase M56" evidence="3">
    <location>
        <begin position="126"/>
        <end position="294"/>
    </location>
</feature>
<keyword evidence="2" id="KW-0472">Membrane</keyword>
<keyword evidence="5" id="KW-1185">Reference proteome</keyword>
<proteinExistence type="predicted"/>
<evidence type="ECO:0000259" key="3">
    <source>
        <dbReference type="Pfam" id="PF05569"/>
    </source>
</evidence>
<comment type="caution">
    <text evidence="4">The sequence shown here is derived from an EMBL/GenBank/DDBJ whole genome shotgun (WGS) entry which is preliminary data.</text>
</comment>
<dbReference type="InterPro" id="IPR008756">
    <property type="entry name" value="Peptidase_M56"/>
</dbReference>
<dbReference type="PANTHER" id="PTHR34978">
    <property type="entry name" value="POSSIBLE SENSOR-TRANSDUCER PROTEIN BLAR"/>
    <property type="match status" value="1"/>
</dbReference>
<feature type="transmembrane region" description="Helical" evidence="2">
    <location>
        <begin position="43"/>
        <end position="62"/>
    </location>
</feature>
<dbReference type="Pfam" id="PF05569">
    <property type="entry name" value="Peptidase_M56"/>
    <property type="match status" value="1"/>
</dbReference>
<sequence>MNGLILEAVGWALVHLLWQGALVAAALALALRWVGRRSANLRYALACGALGIMLALPVATAWRHASRAVEVDSRAVRSASVQRAAAPLPEPVLRSRLELPARPSVPMKEPPSLPLLEGLFQQVGEHLPWLVLAWGMGVAASSLRLLKGWLGLRRQVDEAVHASWEWQQRLEVLARRLNLTRPVRLLVSSKLDVPSTLGWLKPVVLVPTATLTGLAVRELELVLAHELAHIRRHDFAVNMVQTLVETLLFYHPAVWWMSQVIRVERENCCDDLAVRQGPGALPYARALTALEALRLQGMDASGPALSALGGSLKDRVRRLVVAPASRCSSRWAAGVSIVTLASSLALAVPLTALAVHPVKALEAAALAAPARSASALRPGIAAASVAMGTPQAPAPRDASVPAPQGVATTATAPLAASVPAPQGVANTATARIAAATSTPLVGLASAPLVVPAPLPLVIAVAPAPAAGPAPVVAPAPKPDPADRAKARAERKAAQDADETTRVGVDPLSVDQLVALKIAGVTPEVVDRISAMGYAPTVETLVGFQHAGITPEYVKSMTDRFGKTIPAEQLVAMKHLGVTPEWLGQMAALGFAKDDFEDLLGAKALNIDAAWLNDLKAAGFGNLTLDEAMQLRALGVDSAWLRELEAAGVKPASVDELVRLRTGGVDADFIRRMQKPRK</sequence>
<keyword evidence="2" id="KW-1133">Transmembrane helix</keyword>
<dbReference type="PANTHER" id="PTHR34978:SF3">
    <property type="entry name" value="SLR0241 PROTEIN"/>
    <property type="match status" value="1"/>
</dbReference>
<accession>A0ABS3DA24</accession>